<dbReference type="InterPro" id="IPR010982">
    <property type="entry name" value="Lambda_DNA-bd_dom_sf"/>
</dbReference>
<evidence type="ECO:0000256" key="1">
    <source>
        <dbReference type="ARBA" id="ARBA00004496"/>
    </source>
</evidence>
<keyword evidence="3" id="KW-0677">Repeat</keyword>
<evidence type="ECO:0000256" key="5">
    <source>
        <dbReference type="ARBA" id="ARBA00038253"/>
    </source>
</evidence>
<dbReference type="EMBL" id="CP094348">
    <property type="protein sequence ID" value="UOB20874.1"/>
    <property type="molecule type" value="Genomic_DNA"/>
</dbReference>
<evidence type="ECO:0000313" key="7">
    <source>
        <dbReference type="EMBL" id="UOB20874.1"/>
    </source>
</evidence>
<dbReference type="Gene3D" id="1.10.260.40">
    <property type="entry name" value="lambda repressor-like DNA-binding domains"/>
    <property type="match status" value="1"/>
</dbReference>
<dbReference type="PANTHER" id="PTHR46630">
    <property type="entry name" value="TETRATRICOPEPTIDE REPEAT PROTEIN 29"/>
    <property type="match status" value="1"/>
</dbReference>
<dbReference type="PANTHER" id="PTHR46630:SF1">
    <property type="entry name" value="TETRATRICOPEPTIDE REPEAT PROTEIN 29"/>
    <property type="match status" value="1"/>
</dbReference>
<dbReference type="InterPro" id="IPR011990">
    <property type="entry name" value="TPR-like_helical_dom_sf"/>
</dbReference>
<evidence type="ECO:0000256" key="4">
    <source>
        <dbReference type="ARBA" id="ARBA00022803"/>
    </source>
</evidence>
<keyword evidence="4" id="KW-0802">TPR repeat</keyword>
<proteinExistence type="inferred from homology"/>
<dbReference type="Proteomes" id="UP000830343">
    <property type="component" value="Chromosome"/>
</dbReference>
<dbReference type="SUPFAM" id="SSF47413">
    <property type="entry name" value="lambda repressor-like DNA-binding domains"/>
    <property type="match status" value="1"/>
</dbReference>
<comment type="subcellular location">
    <subcellularLocation>
        <location evidence="1">Cytoplasm</location>
    </subcellularLocation>
</comment>
<dbReference type="RefSeq" id="WP_243366155.1">
    <property type="nucleotide sequence ID" value="NZ_CP094348.1"/>
</dbReference>
<evidence type="ECO:0000259" key="6">
    <source>
        <dbReference type="PROSITE" id="PS50943"/>
    </source>
</evidence>
<reference evidence="7" key="1">
    <citation type="submission" date="2022-03" db="EMBL/GenBank/DDBJ databases">
        <authorList>
            <person name="Vrbovska V."/>
            <person name="Kovarovic V."/>
            <person name="Botka T."/>
            <person name="Pantucek R."/>
        </authorList>
    </citation>
    <scope>NUCLEOTIDE SEQUENCE</scope>
    <source>
        <strain evidence="7">CCM 2609</strain>
    </source>
</reference>
<dbReference type="Gene3D" id="1.25.40.10">
    <property type="entry name" value="Tetratricopeptide repeat domain"/>
    <property type="match status" value="3"/>
</dbReference>
<dbReference type="InterPro" id="IPR001387">
    <property type="entry name" value="Cro/C1-type_HTH"/>
</dbReference>
<organism evidence="7 8">
    <name type="scientific">Macrococcus armenti</name>
    <dbReference type="NCBI Taxonomy" id="2875764"/>
    <lineage>
        <taxon>Bacteria</taxon>
        <taxon>Bacillati</taxon>
        <taxon>Bacillota</taxon>
        <taxon>Bacilli</taxon>
        <taxon>Bacillales</taxon>
        <taxon>Staphylococcaceae</taxon>
        <taxon>Macrococcus</taxon>
    </lineage>
</organism>
<dbReference type="InterPro" id="IPR019734">
    <property type="entry name" value="TPR_rpt"/>
</dbReference>
<dbReference type="SMART" id="SM00028">
    <property type="entry name" value="TPR"/>
    <property type="match status" value="6"/>
</dbReference>
<name>A0ABY3ZWZ8_9STAP</name>
<dbReference type="PROSITE" id="PS50943">
    <property type="entry name" value="HTH_CROC1"/>
    <property type="match status" value="1"/>
</dbReference>
<evidence type="ECO:0000256" key="3">
    <source>
        <dbReference type="ARBA" id="ARBA00022737"/>
    </source>
</evidence>
<dbReference type="SMART" id="SM00530">
    <property type="entry name" value="HTH_XRE"/>
    <property type="match status" value="1"/>
</dbReference>
<accession>A0ABY3ZWZ8</accession>
<evidence type="ECO:0000256" key="2">
    <source>
        <dbReference type="ARBA" id="ARBA00022490"/>
    </source>
</evidence>
<dbReference type="Pfam" id="PF01381">
    <property type="entry name" value="HTH_3"/>
    <property type="match status" value="1"/>
</dbReference>
<dbReference type="CDD" id="cd00093">
    <property type="entry name" value="HTH_XRE"/>
    <property type="match status" value="1"/>
</dbReference>
<reference evidence="7" key="2">
    <citation type="submission" date="2022-04" db="EMBL/GenBank/DDBJ databases">
        <title>Antimicrobial genetic elements in methicillin-resistant Macrococcus armenti.</title>
        <authorList>
            <person name="Keller J.E."/>
            <person name="Schwendener S."/>
            <person name="Pantucek R."/>
            <person name="Perreten V."/>
        </authorList>
    </citation>
    <scope>NUCLEOTIDE SEQUENCE</scope>
    <source>
        <strain evidence="7">CCM 2609</strain>
    </source>
</reference>
<comment type="similarity">
    <text evidence="5">Belongs to the Rap family.</text>
</comment>
<protein>
    <submittedName>
        <fullName evidence="7">Tetratricopeptide repeat protein</fullName>
    </submittedName>
</protein>
<dbReference type="InterPro" id="IPR051476">
    <property type="entry name" value="Bac_ResReg_Asp_Phosphatase"/>
</dbReference>
<dbReference type="Pfam" id="PF13424">
    <property type="entry name" value="TPR_12"/>
    <property type="match status" value="1"/>
</dbReference>
<sequence length="422" mass="49061">MIGQRIKALRNEANLTQQELAEGIISRTYLSLIEKNSVHPSINVLKKLSEKLNCTLEDFTLEVNGQSISLLNIKKEIKWAENQVIVSQYDKLTDFLNQNYELLETISKEERATVLWIRAKYNYHNKIYKDAKQYALRAKELAHSFKDVTLLLRSLELLGRIEFDSNNKHEAILLLDEANNLAIFENVVSTDRISVLKNLAFYYASIGEYYVAINLCNEALDYNKKLKTHFKAIDLENILGRAYRALGDLSKSEHHFNRAVKYCELNEVSFDYIGSISNKAMLLNAQGKYDEAYTFIKKANELLDIYNFDHTFSKYIRLHLAEVLINKNQLKKAEEILIKYAELDTTGYGYELIGDIAFKRKEYDKALTYYHKTLDGDDLPNHFLDAIQKISQIYELQGNYDKSNEYLKKCIKVYKEITPIMI</sequence>
<gene>
    <name evidence="7" type="ORF">MRZ06_01995</name>
</gene>
<evidence type="ECO:0000313" key="8">
    <source>
        <dbReference type="Proteomes" id="UP000830343"/>
    </source>
</evidence>
<dbReference type="Pfam" id="PF13181">
    <property type="entry name" value="TPR_8"/>
    <property type="match status" value="1"/>
</dbReference>
<dbReference type="SUPFAM" id="SSF48452">
    <property type="entry name" value="TPR-like"/>
    <property type="match status" value="2"/>
</dbReference>
<feature type="domain" description="HTH cro/C1-type" evidence="6">
    <location>
        <begin position="6"/>
        <end position="59"/>
    </location>
</feature>
<keyword evidence="2" id="KW-0963">Cytoplasm</keyword>
<keyword evidence="8" id="KW-1185">Reference proteome</keyword>